<evidence type="ECO:0000313" key="2">
    <source>
        <dbReference type="Proteomes" id="UP000008311"/>
    </source>
</evidence>
<accession>B9T9M4</accession>
<evidence type="ECO:0000313" key="1">
    <source>
        <dbReference type="EMBL" id="EEF27438.1"/>
    </source>
</evidence>
<dbReference type="InParanoid" id="B9T9M4"/>
<protein>
    <submittedName>
        <fullName evidence="1">Uncharacterized protein</fullName>
    </submittedName>
</protein>
<keyword evidence="2" id="KW-1185">Reference proteome</keyword>
<reference evidence="2" key="1">
    <citation type="journal article" date="2010" name="Nat. Biotechnol.">
        <title>Draft genome sequence of the oilseed species Ricinus communis.</title>
        <authorList>
            <person name="Chan A.P."/>
            <person name="Crabtree J."/>
            <person name="Zhao Q."/>
            <person name="Lorenzi H."/>
            <person name="Orvis J."/>
            <person name="Puiu D."/>
            <person name="Melake-Berhan A."/>
            <person name="Jones K.M."/>
            <person name="Redman J."/>
            <person name="Chen G."/>
            <person name="Cahoon E.B."/>
            <person name="Gedil M."/>
            <person name="Stanke M."/>
            <person name="Haas B.J."/>
            <person name="Wortman J.R."/>
            <person name="Fraser-Liggett C.M."/>
            <person name="Ravel J."/>
            <person name="Rabinowicz P.D."/>
        </authorList>
    </citation>
    <scope>NUCLEOTIDE SEQUENCE [LARGE SCALE GENOMIC DNA]</scope>
    <source>
        <strain evidence="2">cv. Hale</strain>
    </source>
</reference>
<gene>
    <name evidence="1" type="ORF">RCOM_0426900</name>
</gene>
<dbReference type="AlphaFoldDB" id="B9T9M4"/>
<organism evidence="1 2">
    <name type="scientific">Ricinus communis</name>
    <name type="common">Castor bean</name>
    <dbReference type="NCBI Taxonomy" id="3988"/>
    <lineage>
        <taxon>Eukaryota</taxon>
        <taxon>Viridiplantae</taxon>
        <taxon>Streptophyta</taxon>
        <taxon>Embryophyta</taxon>
        <taxon>Tracheophyta</taxon>
        <taxon>Spermatophyta</taxon>
        <taxon>Magnoliopsida</taxon>
        <taxon>eudicotyledons</taxon>
        <taxon>Gunneridae</taxon>
        <taxon>Pentapetalae</taxon>
        <taxon>rosids</taxon>
        <taxon>fabids</taxon>
        <taxon>Malpighiales</taxon>
        <taxon>Euphorbiaceae</taxon>
        <taxon>Acalyphoideae</taxon>
        <taxon>Acalypheae</taxon>
        <taxon>Ricinus</taxon>
    </lineage>
</organism>
<sequence>MTVVDLKDKPLTLELADGALVSLCQLDATAPTFTMATALRAAVKPLLAEHPERIALAVIAKKQASLYRLERRSDCAGRWEHGMPRIDHDAAQYVDARALPAMFANHGQ</sequence>
<name>B9T9M4_RICCO</name>
<proteinExistence type="predicted"/>
<dbReference type="EMBL" id="EQ975403">
    <property type="protein sequence ID" value="EEF27438.1"/>
    <property type="molecule type" value="Genomic_DNA"/>
</dbReference>
<dbReference type="Proteomes" id="UP000008311">
    <property type="component" value="Unassembled WGS sequence"/>
</dbReference>